<dbReference type="InterPro" id="IPR008271">
    <property type="entry name" value="Ser/Thr_kinase_AS"/>
</dbReference>
<evidence type="ECO:0000313" key="5">
    <source>
        <dbReference type="EMBL" id="VAW33560.1"/>
    </source>
</evidence>
<keyword evidence="3" id="KW-1133">Transmembrane helix</keyword>
<dbReference type="SUPFAM" id="SSF48452">
    <property type="entry name" value="TPR-like"/>
    <property type="match status" value="3"/>
</dbReference>
<organism evidence="5">
    <name type="scientific">hydrothermal vent metagenome</name>
    <dbReference type="NCBI Taxonomy" id="652676"/>
    <lineage>
        <taxon>unclassified sequences</taxon>
        <taxon>metagenomes</taxon>
        <taxon>ecological metagenomes</taxon>
    </lineage>
</organism>
<dbReference type="Pfam" id="PF00069">
    <property type="entry name" value="Pkinase"/>
    <property type="match status" value="1"/>
</dbReference>
<evidence type="ECO:0000256" key="2">
    <source>
        <dbReference type="ARBA" id="ARBA00022840"/>
    </source>
</evidence>
<dbReference type="GO" id="GO:0005737">
    <property type="term" value="C:cytoplasm"/>
    <property type="evidence" value="ECO:0007669"/>
    <property type="project" value="TreeGrafter"/>
</dbReference>
<dbReference type="PROSITE" id="PS50005">
    <property type="entry name" value="TPR"/>
    <property type="match status" value="1"/>
</dbReference>
<dbReference type="PANTHER" id="PTHR24348:SF71">
    <property type="entry name" value="PROTEIN KINASE DOMAIN-CONTAINING PROTEIN"/>
    <property type="match status" value="1"/>
</dbReference>
<dbReference type="InterPro" id="IPR045269">
    <property type="entry name" value="Atg1-like"/>
</dbReference>
<dbReference type="GO" id="GO:0004674">
    <property type="term" value="F:protein serine/threonine kinase activity"/>
    <property type="evidence" value="ECO:0007669"/>
    <property type="project" value="UniProtKB-KW"/>
</dbReference>
<gene>
    <name evidence="5" type="ORF">MNBD_GAMMA01-1707</name>
</gene>
<feature type="transmembrane region" description="Helical" evidence="3">
    <location>
        <begin position="371"/>
        <end position="391"/>
    </location>
</feature>
<dbReference type="PROSITE" id="PS50011">
    <property type="entry name" value="PROTEIN_KINASE_DOM"/>
    <property type="match status" value="1"/>
</dbReference>
<dbReference type="InterPro" id="IPR011009">
    <property type="entry name" value="Kinase-like_dom_sf"/>
</dbReference>
<feature type="non-terminal residue" evidence="5">
    <location>
        <position position="892"/>
    </location>
</feature>
<dbReference type="SUPFAM" id="SSF56112">
    <property type="entry name" value="Protein kinase-like (PK-like)"/>
    <property type="match status" value="1"/>
</dbReference>
<feature type="domain" description="Protein kinase" evidence="4">
    <location>
        <begin position="85"/>
        <end position="346"/>
    </location>
</feature>
<dbReference type="AlphaFoldDB" id="A0A3B0UXT2"/>
<dbReference type="GO" id="GO:0010506">
    <property type="term" value="P:regulation of autophagy"/>
    <property type="evidence" value="ECO:0007669"/>
    <property type="project" value="InterPro"/>
</dbReference>
<reference evidence="5" key="1">
    <citation type="submission" date="2018-06" db="EMBL/GenBank/DDBJ databases">
        <authorList>
            <person name="Zhirakovskaya E."/>
        </authorList>
    </citation>
    <scope>NUCLEOTIDE SEQUENCE</scope>
</reference>
<keyword evidence="5" id="KW-0723">Serine/threonine-protein kinase</keyword>
<keyword evidence="3" id="KW-0472">Membrane</keyword>
<accession>A0A3B0UXT2</accession>
<dbReference type="InterPro" id="IPR019734">
    <property type="entry name" value="TPR_rpt"/>
</dbReference>
<dbReference type="PROSITE" id="PS00108">
    <property type="entry name" value="PROTEIN_KINASE_ST"/>
    <property type="match status" value="1"/>
</dbReference>
<dbReference type="Gene3D" id="1.25.40.10">
    <property type="entry name" value="Tetratricopeptide repeat domain"/>
    <property type="match status" value="3"/>
</dbReference>
<dbReference type="InterPro" id="IPR011990">
    <property type="entry name" value="TPR-like_helical_dom_sf"/>
</dbReference>
<evidence type="ECO:0000256" key="1">
    <source>
        <dbReference type="ARBA" id="ARBA00022741"/>
    </source>
</evidence>
<keyword evidence="2" id="KW-0067">ATP-binding</keyword>
<keyword evidence="5" id="KW-0808">Transferase</keyword>
<protein>
    <submittedName>
        <fullName evidence="5">Serine/threonine protein kinase PrkC, regulator of stationary phase</fullName>
    </submittedName>
</protein>
<keyword evidence="1" id="KW-0547">Nucleotide-binding</keyword>
<dbReference type="CDD" id="cd14014">
    <property type="entry name" value="STKc_PknB_like"/>
    <property type="match status" value="1"/>
</dbReference>
<keyword evidence="3" id="KW-0812">Transmembrane</keyword>
<dbReference type="GO" id="GO:0005524">
    <property type="term" value="F:ATP binding"/>
    <property type="evidence" value="ECO:0007669"/>
    <property type="project" value="UniProtKB-KW"/>
</dbReference>
<dbReference type="Gene3D" id="1.10.510.10">
    <property type="entry name" value="Transferase(Phosphotransferase) domain 1"/>
    <property type="match status" value="1"/>
</dbReference>
<dbReference type="SMART" id="SM00028">
    <property type="entry name" value="TPR"/>
    <property type="match status" value="6"/>
</dbReference>
<proteinExistence type="predicted"/>
<dbReference type="InterPro" id="IPR017441">
    <property type="entry name" value="Protein_kinase_ATP_BS"/>
</dbReference>
<dbReference type="PANTHER" id="PTHR24348">
    <property type="entry name" value="SERINE/THREONINE-PROTEIN KINASE UNC-51-RELATED"/>
    <property type="match status" value="1"/>
</dbReference>
<name>A0A3B0UXT2_9ZZZZ</name>
<dbReference type="InterPro" id="IPR000719">
    <property type="entry name" value="Prot_kinase_dom"/>
</dbReference>
<evidence type="ECO:0000256" key="3">
    <source>
        <dbReference type="SAM" id="Phobius"/>
    </source>
</evidence>
<dbReference type="EMBL" id="UOEW01000037">
    <property type="protein sequence ID" value="VAW33560.1"/>
    <property type="molecule type" value="Genomic_DNA"/>
</dbReference>
<sequence>MSTKTEIWKHASEVYADISELTPQQALAHVYGINNITAEVRNAVITLISAGSQASKYFQDNITPHFDLNINSNQKYKTGQQLDEYELLEALGHGGMSQVFKAKRINSDQQTYVAIKIFAPKENSKELLKHFINEQKILSGLSHPNIVKMLHSGMTSDETAYLVMELIEQAQPLDTFAKTHRLGLKQKIKFITQCADALAYSHANLIIHRDLKPDNILVNQNHELKIVDFGIAKLINNDIFGNKTTIMALTPSYAAPEQINSGYISVKTDVFSLAVVALDLLTDEPPLPKDRLLKSCANDERYIDNTLKTLKTDKDLKNILQKALEQQPEKRYLSMQSFADDLTNWLNDQPVNATAQSFIYRMQKFAKRRSALFATLVSFFAFLIIGSIISYKQYQQIKIEAQKAQIVKQFMLDSYKAVNPNRAKGVEVSAKDLLESSAQKLSEYSNLDSQVHFELLQTLGIAYGTIGITNKATELLKQSLTIQPEEPHSTSYLAVYMQNVVDGEKHSAFLDTINMTKLVSNSDKARVLRVKAQAAARDSDFKQAMGFLNKSIDLNKLDNDKTEEILAKRLLAEFYFLQSEPRKGINLIKSMLADINKDKSTQIPITIILGLKSDLGTLYNDIGDYQPALEIITDTIKQVRVVLGNKDLELSKLLNQLSGTYRFLGEMKKAQDAANESYQITLEIFGENNIQTAASINTLAVMAYQTGDIPKAIEYMQRAVNIFQQQQSADYADTLELKTNLAALLNISNRHNEALILIREVYNIQKEKLGLQYDSTIYSQQILARTLAELGQFPEALNLATTAEQNARKFLGLKNPLTVGAIFTLASINQRNNQPQAALKQFLEIYSSNLIADNNPKYPLLLQSIAELYAQNDELKKADKFFLESIKHNIMT</sequence>
<dbReference type="PROSITE" id="PS00107">
    <property type="entry name" value="PROTEIN_KINASE_ATP"/>
    <property type="match status" value="1"/>
</dbReference>
<evidence type="ECO:0000259" key="4">
    <source>
        <dbReference type="PROSITE" id="PS50011"/>
    </source>
</evidence>
<keyword evidence="5" id="KW-0418">Kinase</keyword>
<dbReference type="Pfam" id="PF13424">
    <property type="entry name" value="TPR_12"/>
    <property type="match status" value="2"/>
</dbReference>
<dbReference type="SMART" id="SM00220">
    <property type="entry name" value="S_TKc"/>
    <property type="match status" value="1"/>
</dbReference>